<sequence>MKSKIYFFTILIPLVLGFTSQAQAGLIGSSVNTQYYAYGAIYNGSGSPASFVANGTVQNSFFNYYALTITDTTVEYDFLSDLTWAPSAVSLDRDGLFITNGNLLSFTNAPFITNVTFNDASSVVPGFNLTNVTFNSHEIAVDWQNVTFHRGDKVILDVNVMTPVPEPGTYAMLLIGLCLISLIMYRKKETSA</sequence>
<feature type="signal peptide" evidence="2">
    <location>
        <begin position="1"/>
        <end position="24"/>
    </location>
</feature>
<keyword evidence="1" id="KW-1133">Transmembrane helix</keyword>
<dbReference type="AlphaFoldDB" id="A0A1H5RPA8"/>
<reference evidence="4 5" key="1">
    <citation type="submission" date="2016-10" db="EMBL/GenBank/DDBJ databases">
        <authorList>
            <person name="de Groot N.N."/>
        </authorList>
    </citation>
    <scope>NUCLEOTIDE SEQUENCE [LARGE SCALE GENOMIC DNA]</scope>
    <source>
        <strain evidence="4 5">Nm13</strain>
    </source>
</reference>
<organism evidence="4 5">
    <name type="scientific">Nitrosomonas ureae</name>
    <dbReference type="NCBI Taxonomy" id="44577"/>
    <lineage>
        <taxon>Bacteria</taxon>
        <taxon>Pseudomonadati</taxon>
        <taxon>Pseudomonadota</taxon>
        <taxon>Betaproteobacteria</taxon>
        <taxon>Nitrosomonadales</taxon>
        <taxon>Nitrosomonadaceae</taxon>
        <taxon>Nitrosomonas</taxon>
    </lineage>
</organism>
<keyword evidence="1" id="KW-0472">Membrane</keyword>
<dbReference type="OrthoDB" id="483240at2"/>
<evidence type="ECO:0000259" key="3">
    <source>
        <dbReference type="Pfam" id="PF07589"/>
    </source>
</evidence>
<feature type="domain" description="Ice-binding protein C-terminal" evidence="3">
    <location>
        <begin position="163"/>
        <end position="187"/>
    </location>
</feature>
<evidence type="ECO:0000313" key="4">
    <source>
        <dbReference type="EMBL" id="SEF40110.1"/>
    </source>
</evidence>
<dbReference type="NCBIfam" id="TIGR02595">
    <property type="entry name" value="PEP_CTERM"/>
    <property type="match status" value="1"/>
</dbReference>
<feature type="transmembrane region" description="Helical" evidence="1">
    <location>
        <begin position="168"/>
        <end position="185"/>
    </location>
</feature>
<dbReference type="EMBL" id="FNUX01000001">
    <property type="protein sequence ID" value="SEF40110.1"/>
    <property type="molecule type" value="Genomic_DNA"/>
</dbReference>
<feature type="chain" id="PRO_5009283216" evidence="2">
    <location>
        <begin position="25"/>
        <end position="192"/>
    </location>
</feature>
<keyword evidence="1" id="KW-0812">Transmembrane</keyword>
<keyword evidence="2" id="KW-0732">Signal</keyword>
<protein>
    <submittedName>
        <fullName evidence="4">PEP-CTERM protein-sorting domain-containing protein</fullName>
    </submittedName>
</protein>
<name>A0A1H5RPA8_9PROT</name>
<dbReference type="InterPro" id="IPR013424">
    <property type="entry name" value="Ice-binding_C"/>
</dbReference>
<gene>
    <name evidence="4" type="ORF">SAMN05216334_101150</name>
</gene>
<accession>A0A1H5RPA8</accession>
<dbReference type="Proteomes" id="UP000236753">
    <property type="component" value="Unassembled WGS sequence"/>
</dbReference>
<dbReference type="RefSeq" id="WP_103965142.1">
    <property type="nucleotide sequence ID" value="NZ_FNUX01000001.1"/>
</dbReference>
<evidence type="ECO:0000256" key="2">
    <source>
        <dbReference type="SAM" id="SignalP"/>
    </source>
</evidence>
<evidence type="ECO:0000313" key="5">
    <source>
        <dbReference type="Proteomes" id="UP000236753"/>
    </source>
</evidence>
<dbReference type="Pfam" id="PF07589">
    <property type="entry name" value="PEP-CTERM"/>
    <property type="match status" value="1"/>
</dbReference>
<proteinExistence type="predicted"/>
<evidence type="ECO:0000256" key="1">
    <source>
        <dbReference type="SAM" id="Phobius"/>
    </source>
</evidence>